<gene>
    <name evidence="1" type="ORF">BDN71DRAFT_1433668</name>
</gene>
<keyword evidence="2" id="KW-1185">Reference proteome</keyword>
<dbReference type="Proteomes" id="UP000807025">
    <property type="component" value="Unassembled WGS sequence"/>
</dbReference>
<dbReference type="AlphaFoldDB" id="A0A9P5ZPI0"/>
<organism evidence="1 2">
    <name type="scientific">Pleurotus eryngii</name>
    <name type="common">Boletus of the steppes</name>
    <dbReference type="NCBI Taxonomy" id="5323"/>
    <lineage>
        <taxon>Eukaryota</taxon>
        <taxon>Fungi</taxon>
        <taxon>Dikarya</taxon>
        <taxon>Basidiomycota</taxon>
        <taxon>Agaricomycotina</taxon>
        <taxon>Agaricomycetes</taxon>
        <taxon>Agaricomycetidae</taxon>
        <taxon>Agaricales</taxon>
        <taxon>Pleurotineae</taxon>
        <taxon>Pleurotaceae</taxon>
        <taxon>Pleurotus</taxon>
    </lineage>
</organism>
<comment type="caution">
    <text evidence="1">The sequence shown here is derived from an EMBL/GenBank/DDBJ whole genome shotgun (WGS) entry which is preliminary data.</text>
</comment>
<evidence type="ECO:0000313" key="1">
    <source>
        <dbReference type="EMBL" id="KAF9491868.1"/>
    </source>
</evidence>
<protein>
    <submittedName>
        <fullName evidence="1">Uncharacterized protein</fullName>
    </submittedName>
</protein>
<sequence length="141" mass="15780">MAVLDDKMAVLDDVHWVPIRQWPSWTTCVDDGRPGRRCIAENGSPGQHTLSWTTYVGCISDNGSPGRHALVCPLVIISLWDAYQTMAVLDDDAYQTMAVLDDMMAVLDDDAYQTMAVLDNVHCPGRRELNWVREIIKSTVT</sequence>
<dbReference type="EMBL" id="MU154611">
    <property type="protein sequence ID" value="KAF9491868.1"/>
    <property type="molecule type" value="Genomic_DNA"/>
</dbReference>
<proteinExistence type="predicted"/>
<name>A0A9P5ZPI0_PLEER</name>
<accession>A0A9P5ZPI0</accession>
<evidence type="ECO:0000313" key="2">
    <source>
        <dbReference type="Proteomes" id="UP000807025"/>
    </source>
</evidence>
<reference evidence="1" key="1">
    <citation type="submission" date="2020-11" db="EMBL/GenBank/DDBJ databases">
        <authorList>
            <consortium name="DOE Joint Genome Institute"/>
            <person name="Ahrendt S."/>
            <person name="Riley R."/>
            <person name="Andreopoulos W."/>
            <person name="Labutti K."/>
            <person name="Pangilinan J."/>
            <person name="Ruiz-Duenas F.J."/>
            <person name="Barrasa J.M."/>
            <person name="Sanchez-Garcia M."/>
            <person name="Camarero S."/>
            <person name="Miyauchi S."/>
            <person name="Serrano A."/>
            <person name="Linde D."/>
            <person name="Babiker R."/>
            <person name="Drula E."/>
            <person name="Ayuso-Fernandez I."/>
            <person name="Pacheco R."/>
            <person name="Padilla G."/>
            <person name="Ferreira P."/>
            <person name="Barriuso J."/>
            <person name="Kellner H."/>
            <person name="Castanera R."/>
            <person name="Alfaro M."/>
            <person name="Ramirez L."/>
            <person name="Pisabarro A.G."/>
            <person name="Kuo A."/>
            <person name="Tritt A."/>
            <person name="Lipzen A."/>
            <person name="He G."/>
            <person name="Yan M."/>
            <person name="Ng V."/>
            <person name="Cullen D."/>
            <person name="Martin F."/>
            <person name="Rosso M.-N."/>
            <person name="Henrissat B."/>
            <person name="Hibbett D."/>
            <person name="Martinez A.T."/>
            <person name="Grigoriev I.V."/>
        </authorList>
    </citation>
    <scope>NUCLEOTIDE SEQUENCE</scope>
    <source>
        <strain evidence="1">ATCC 90797</strain>
    </source>
</reference>